<sequence>MKKLIVWATLALMLEVSLLYILNNFVFKNSSEFNSKKIEVKKNSTDGINVTIPSNIENIDLSYEGKYLTYFKGKKLYIQDTRTGKVSEINTEDNETIMYYRWLEDRDLIAIVENIKKDGKEKVQLITYNPSSFSKTLVKEICKYKKNMVVNNMTTSVLTNVFYINMNNGNSGNKVYRIDRNEELTNIDIKASSLGNMQVIPHEDRLIYEDKINNKFFITSPNKQLIFNSNKKLEFLGIDKKDVIYIGEINGDKISSIFYGKVNEDTSTWNKVTLDSSVDKKDLYFSNESEILINDNLKGEVRNITTGKKIEYEGKLIKIKDEFIAIMDNNGKLVYKSLK</sequence>
<name>A0A1S8RUK1_CLOBE</name>
<organism evidence="1 2">
    <name type="scientific">Clostridium beijerinckii</name>
    <name type="common">Clostridium MP</name>
    <dbReference type="NCBI Taxonomy" id="1520"/>
    <lineage>
        <taxon>Bacteria</taxon>
        <taxon>Bacillati</taxon>
        <taxon>Bacillota</taxon>
        <taxon>Clostridia</taxon>
        <taxon>Eubacteriales</taxon>
        <taxon>Clostridiaceae</taxon>
        <taxon>Clostridium</taxon>
    </lineage>
</organism>
<evidence type="ECO:0008006" key="3">
    <source>
        <dbReference type="Google" id="ProtNLM"/>
    </source>
</evidence>
<evidence type="ECO:0000313" key="2">
    <source>
        <dbReference type="Proteomes" id="UP000190973"/>
    </source>
</evidence>
<evidence type="ECO:0000313" key="1">
    <source>
        <dbReference type="EMBL" id="OOM56854.1"/>
    </source>
</evidence>
<gene>
    <name evidence="1" type="ORF">CLBCK_42690</name>
</gene>
<accession>A0A1S8RUK1</accession>
<protein>
    <recommendedName>
        <fullName evidence="3">Dipeptidyl-peptidase IV</fullName>
    </recommendedName>
</protein>
<dbReference type="EMBL" id="LZZI01000120">
    <property type="protein sequence ID" value="OOM56854.1"/>
    <property type="molecule type" value="Genomic_DNA"/>
</dbReference>
<reference evidence="1 2" key="1">
    <citation type="submission" date="2016-05" db="EMBL/GenBank/DDBJ databases">
        <title>Microbial solvent formation.</title>
        <authorList>
            <person name="Poehlein A."/>
            <person name="Montoya Solano J.D."/>
            <person name="Flitsch S."/>
            <person name="Krabben P."/>
            <person name="Duerre P."/>
            <person name="Daniel R."/>
        </authorList>
    </citation>
    <scope>NUCLEOTIDE SEQUENCE [LARGE SCALE GENOMIC DNA]</scope>
    <source>
        <strain evidence="1 2">DSM 53</strain>
    </source>
</reference>
<dbReference type="AlphaFoldDB" id="A0A1S8RUK1"/>
<proteinExistence type="predicted"/>
<comment type="caution">
    <text evidence="1">The sequence shown here is derived from an EMBL/GenBank/DDBJ whole genome shotgun (WGS) entry which is preliminary data.</text>
</comment>
<dbReference type="SUPFAM" id="SSF82171">
    <property type="entry name" value="DPP6 N-terminal domain-like"/>
    <property type="match status" value="1"/>
</dbReference>
<dbReference type="Proteomes" id="UP000190973">
    <property type="component" value="Unassembled WGS sequence"/>
</dbReference>
<dbReference type="RefSeq" id="WP_077840513.1">
    <property type="nucleotide sequence ID" value="NZ_JABTAE010000001.1"/>
</dbReference>